<dbReference type="GO" id="GO:0003677">
    <property type="term" value="F:DNA binding"/>
    <property type="evidence" value="ECO:0007669"/>
    <property type="project" value="InterPro"/>
</dbReference>
<dbReference type="CDD" id="cd00397">
    <property type="entry name" value="DNA_BRE_C"/>
    <property type="match status" value="1"/>
</dbReference>
<accession>A0AAE4MS87</accession>
<proteinExistence type="predicted"/>
<feature type="domain" description="Tyr recombinase" evidence="2">
    <location>
        <begin position="162"/>
        <end position="381"/>
    </location>
</feature>
<sequence>MTTITGIHKFTMTSGERRCIIIDNENKIPLYYPNLYLTIQYRNRGWSFSTMESVALSISLLYRFLRANNISIENNIFAGQCLSNSEIESLSMYLMKKRSRHEPFEPISTRTLYHRLNTIIGYLSWLSDTILRFDASEQRACANRMVRTIKQRLPVNSKNKKYTNDGLSQNVQEKILEVINPRSAKNPFELYVRQRNELMILLLYHLGIRCGELLNIKLEDIDFQKNRILITRRPDEKEDPRHNQPLVKTYGRTLSLDRELVLKIHNYISFDRQKVSSSKKGYLFLSYKPGPSRGLPISKSGYHKIIAQIASCDPLLHSLKGHQLRHTWNYNFSNLMDSLPVSISEEEQGRMREQQMGWKENSGTTAIYNKRFIREKTDEASLRLQELLNTARRKNDNNK</sequence>
<name>A0AAE4MS87_9ENTR</name>
<dbReference type="GO" id="GO:0015074">
    <property type="term" value="P:DNA integration"/>
    <property type="evidence" value="ECO:0007669"/>
    <property type="project" value="InterPro"/>
</dbReference>
<dbReference type="SUPFAM" id="SSF56349">
    <property type="entry name" value="DNA breaking-rejoining enzymes"/>
    <property type="match status" value="1"/>
</dbReference>
<protein>
    <submittedName>
        <fullName evidence="3">Site-specific integrase</fullName>
    </submittedName>
</protein>
<dbReference type="InterPro" id="IPR011010">
    <property type="entry name" value="DNA_brk_join_enz"/>
</dbReference>
<organism evidence="3 4">
    <name type="scientific">Klebsiella quasipneumoniae subsp. similipneumoniae</name>
    <dbReference type="NCBI Taxonomy" id="1463164"/>
    <lineage>
        <taxon>Bacteria</taxon>
        <taxon>Pseudomonadati</taxon>
        <taxon>Pseudomonadota</taxon>
        <taxon>Gammaproteobacteria</taxon>
        <taxon>Enterobacterales</taxon>
        <taxon>Enterobacteriaceae</taxon>
        <taxon>Klebsiella/Raoultella group</taxon>
        <taxon>Klebsiella</taxon>
        <taxon>Klebsiella pneumoniae complex</taxon>
    </lineage>
</organism>
<keyword evidence="1" id="KW-0233">DNA recombination</keyword>
<gene>
    <name evidence="3" type="ORF">RZO73_16420</name>
</gene>
<dbReference type="RefSeq" id="WP_316938448.1">
    <property type="nucleotide sequence ID" value="NZ_JAWHXQ010000008.1"/>
</dbReference>
<dbReference type="Gene3D" id="1.10.443.10">
    <property type="entry name" value="Intergrase catalytic core"/>
    <property type="match status" value="1"/>
</dbReference>
<evidence type="ECO:0000259" key="2">
    <source>
        <dbReference type="PROSITE" id="PS51898"/>
    </source>
</evidence>
<dbReference type="Proteomes" id="UP001187239">
    <property type="component" value="Unassembled WGS sequence"/>
</dbReference>
<reference evidence="3" key="1">
    <citation type="submission" date="2023-10" db="EMBL/GenBank/DDBJ databases">
        <title>Surveillance and assessment of the effects of hospital wastewater treatment on clearance of pathogenic bacterial and antimicrobial resistance genes.</title>
        <authorList>
            <person name="Wu Y."/>
        </authorList>
    </citation>
    <scope>NUCLEOTIDE SEQUENCE</scope>
    <source>
        <strain evidence="3">23-M-SY-8</strain>
    </source>
</reference>
<evidence type="ECO:0000313" key="4">
    <source>
        <dbReference type="Proteomes" id="UP001187239"/>
    </source>
</evidence>
<dbReference type="EMBL" id="JAWHXQ010000008">
    <property type="protein sequence ID" value="MDV0612101.1"/>
    <property type="molecule type" value="Genomic_DNA"/>
</dbReference>
<dbReference type="InterPro" id="IPR002104">
    <property type="entry name" value="Integrase_catalytic"/>
</dbReference>
<dbReference type="PROSITE" id="PS51898">
    <property type="entry name" value="TYR_RECOMBINASE"/>
    <property type="match status" value="1"/>
</dbReference>
<evidence type="ECO:0000256" key="1">
    <source>
        <dbReference type="ARBA" id="ARBA00023172"/>
    </source>
</evidence>
<dbReference type="Pfam" id="PF00589">
    <property type="entry name" value="Phage_integrase"/>
    <property type="match status" value="1"/>
</dbReference>
<dbReference type="InterPro" id="IPR013762">
    <property type="entry name" value="Integrase-like_cat_sf"/>
</dbReference>
<dbReference type="GO" id="GO:0006310">
    <property type="term" value="P:DNA recombination"/>
    <property type="evidence" value="ECO:0007669"/>
    <property type="project" value="UniProtKB-KW"/>
</dbReference>
<comment type="caution">
    <text evidence="3">The sequence shown here is derived from an EMBL/GenBank/DDBJ whole genome shotgun (WGS) entry which is preliminary data.</text>
</comment>
<dbReference type="AlphaFoldDB" id="A0AAE4MS87"/>
<evidence type="ECO:0000313" key="3">
    <source>
        <dbReference type="EMBL" id="MDV0612101.1"/>
    </source>
</evidence>